<organism evidence="3 4">
    <name type="scientific">Candidatus Wolbachia massiliensis</name>
    <dbReference type="NCBI Taxonomy" id="1845000"/>
    <lineage>
        <taxon>Bacteria</taxon>
        <taxon>Pseudomonadati</taxon>
        <taxon>Pseudomonadota</taxon>
        <taxon>Alphaproteobacteria</taxon>
        <taxon>Rickettsiales</taxon>
        <taxon>Anaplasmataceae</taxon>
        <taxon>Wolbachieae</taxon>
        <taxon>Wolbachia</taxon>
    </lineage>
</organism>
<gene>
    <name evidence="3" type="ORF">ID128_00345</name>
</gene>
<dbReference type="AlphaFoldDB" id="A0A7L7YSP9"/>
<dbReference type="RefSeq" id="WP_191111165.1">
    <property type="nucleotide sequence ID" value="NZ_CP061738.1"/>
</dbReference>
<dbReference type="KEGG" id="wms:ID128_00345"/>
<feature type="transmembrane region" description="Helical" evidence="2">
    <location>
        <begin position="210"/>
        <end position="232"/>
    </location>
</feature>
<evidence type="ECO:0000313" key="4">
    <source>
        <dbReference type="Proteomes" id="UP000516514"/>
    </source>
</evidence>
<dbReference type="EMBL" id="CP061738">
    <property type="protein sequence ID" value="QOD38371.1"/>
    <property type="molecule type" value="Genomic_DNA"/>
</dbReference>
<accession>A0A7L7YSP9</accession>
<feature type="transmembrane region" description="Helical" evidence="2">
    <location>
        <begin position="67"/>
        <end position="94"/>
    </location>
</feature>
<feature type="transmembrane region" description="Helical" evidence="2">
    <location>
        <begin position="159"/>
        <end position="177"/>
    </location>
</feature>
<keyword evidence="2" id="KW-0812">Transmembrane</keyword>
<evidence type="ECO:0000256" key="2">
    <source>
        <dbReference type="SAM" id="Phobius"/>
    </source>
</evidence>
<protein>
    <submittedName>
        <fullName evidence="3">Uncharacterized protein</fullName>
    </submittedName>
</protein>
<keyword evidence="2" id="KW-1133">Transmembrane helix</keyword>
<proteinExistence type="predicted"/>
<dbReference type="Proteomes" id="UP000516514">
    <property type="component" value="Chromosome"/>
</dbReference>
<keyword evidence="4" id="KW-1185">Reference proteome</keyword>
<feature type="region of interest" description="Disordered" evidence="1">
    <location>
        <begin position="186"/>
        <end position="205"/>
    </location>
</feature>
<keyword evidence="2" id="KW-0472">Membrane</keyword>
<name>A0A7L7YSP9_9RICK</name>
<evidence type="ECO:0000313" key="3">
    <source>
        <dbReference type="EMBL" id="QOD38371.1"/>
    </source>
</evidence>
<feature type="transmembrane region" description="Helical" evidence="2">
    <location>
        <begin position="129"/>
        <end position="147"/>
    </location>
</feature>
<feature type="transmembrane region" description="Helical" evidence="2">
    <location>
        <begin position="40"/>
        <end position="61"/>
    </location>
</feature>
<sequence length="292" mass="32021">MTGVTKDSLNTKFFSQVTRGREQLEQELLTLKKRELRRQYVSLATMVPFALLMATELTKVYSDNVLLSVISVGLGHALPLFALMSLVCTLYLIYNNRKIAEKKLELENIKNGEVVEKRERDIPYTVDDYFNYADAVLIASVIVASIVSEALEQGIIEDVAFSISSAFYFVASAISCYREYKKSKECESSKEQENSDPNEKSEKKTDNLPAASLMFAGSSVLLIRRIMLIALASFLHPAIGPALGLVGITLLMVGIGLTACSYNKELEDIKVKGKGTSPGNIVGGNVNAMGVV</sequence>
<feature type="transmembrane region" description="Helical" evidence="2">
    <location>
        <begin position="238"/>
        <end position="262"/>
    </location>
</feature>
<reference evidence="3 4" key="1">
    <citation type="submission" date="2020-09" db="EMBL/GenBank/DDBJ databases">
        <title>An Earliest Endosymbiont, Wolbachia massiliensis sp. nov., Strain PL13 From the Bed Bug (Cimex hemipterius), Type strain of a New supergroup T.</title>
        <authorList>
            <person name="Laidoudi Y."/>
            <person name="Levasseur A."/>
            <person name="Medkour H."/>
            <person name="Maaloum M."/>
            <person name="BenKhedher M."/>
            <person name="Sambou M."/>
            <person name="Bassene H."/>
            <person name="Davoust B."/>
            <person name="Fenollar F."/>
            <person name="Raoult D."/>
            <person name="Mediannikov O."/>
        </authorList>
    </citation>
    <scope>NUCLEOTIDE SEQUENCE [LARGE SCALE GENOMIC DNA]</scope>
    <source>
        <strain evidence="3 4">PL13</strain>
    </source>
</reference>
<evidence type="ECO:0000256" key="1">
    <source>
        <dbReference type="SAM" id="MobiDB-lite"/>
    </source>
</evidence>